<evidence type="ECO:0000313" key="8">
    <source>
        <dbReference type="Proteomes" id="UP001589605"/>
    </source>
</evidence>
<keyword evidence="2" id="KW-0805">Transcription regulation</keyword>
<feature type="domain" description="RNA polymerase sigma factor 70 region 4 type 2" evidence="6">
    <location>
        <begin position="125"/>
        <end position="169"/>
    </location>
</feature>
<accession>A0ABV5EX85</accession>
<dbReference type="InterPro" id="IPR007627">
    <property type="entry name" value="RNA_pol_sigma70_r2"/>
</dbReference>
<dbReference type="Pfam" id="PF08281">
    <property type="entry name" value="Sigma70_r4_2"/>
    <property type="match status" value="1"/>
</dbReference>
<protein>
    <submittedName>
        <fullName evidence="7">RNA polymerase sigma factor</fullName>
    </submittedName>
</protein>
<dbReference type="NCBIfam" id="TIGR02985">
    <property type="entry name" value="Sig70_bacteroi1"/>
    <property type="match status" value="1"/>
</dbReference>
<dbReference type="PANTHER" id="PTHR43133:SF46">
    <property type="entry name" value="RNA POLYMERASE SIGMA-70 FACTOR ECF SUBFAMILY"/>
    <property type="match status" value="1"/>
</dbReference>
<evidence type="ECO:0000259" key="6">
    <source>
        <dbReference type="Pfam" id="PF08281"/>
    </source>
</evidence>
<evidence type="ECO:0000256" key="4">
    <source>
        <dbReference type="ARBA" id="ARBA00023163"/>
    </source>
</evidence>
<sequence>MDSQRDSVLAQRLISGDSKAHDLLMDLYYQSLCNYAQSLCHDHYKAEDIIQNVFVKIWTNRKKINPELSIKSYLYKSAYNEFIDQCRKNKSLRYLDEKYFEAVDLVSKIEDKEMDDLIKLMNVEIENLPSKCKEIFLMNKKEGLTHTEIAEYLNISTKTIEGHMTRAFKILAEKLNIKMKVLLFFTYNIKKHSENFV</sequence>
<dbReference type="InterPro" id="IPR036388">
    <property type="entry name" value="WH-like_DNA-bd_sf"/>
</dbReference>
<dbReference type="Gene3D" id="1.10.1740.10">
    <property type="match status" value="1"/>
</dbReference>
<dbReference type="RefSeq" id="WP_382380540.1">
    <property type="nucleotide sequence ID" value="NZ_JBHMEZ010000001.1"/>
</dbReference>
<reference evidence="7 8" key="1">
    <citation type="submission" date="2024-09" db="EMBL/GenBank/DDBJ databases">
        <authorList>
            <person name="Sun Q."/>
            <person name="Mori K."/>
        </authorList>
    </citation>
    <scope>NUCLEOTIDE SEQUENCE [LARGE SCALE GENOMIC DNA]</scope>
    <source>
        <strain evidence="7 8">CECT 8286</strain>
    </source>
</reference>
<dbReference type="SUPFAM" id="SSF88659">
    <property type="entry name" value="Sigma3 and sigma4 domains of RNA polymerase sigma factors"/>
    <property type="match status" value="1"/>
</dbReference>
<dbReference type="Pfam" id="PF04542">
    <property type="entry name" value="Sigma70_r2"/>
    <property type="match status" value="1"/>
</dbReference>
<dbReference type="InterPro" id="IPR013324">
    <property type="entry name" value="RNA_pol_sigma_r3/r4-like"/>
</dbReference>
<keyword evidence="3" id="KW-0731">Sigma factor</keyword>
<keyword evidence="8" id="KW-1185">Reference proteome</keyword>
<dbReference type="InterPro" id="IPR014284">
    <property type="entry name" value="RNA_pol_sigma-70_dom"/>
</dbReference>
<evidence type="ECO:0000313" key="7">
    <source>
        <dbReference type="EMBL" id="MFB9051789.1"/>
    </source>
</evidence>
<comment type="similarity">
    <text evidence="1">Belongs to the sigma-70 factor family. ECF subfamily.</text>
</comment>
<dbReference type="InterPro" id="IPR013249">
    <property type="entry name" value="RNA_pol_sigma70_r4_t2"/>
</dbReference>
<dbReference type="Gene3D" id="1.10.10.10">
    <property type="entry name" value="Winged helix-like DNA-binding domain superfamily/Winged helix DNA-binding domain"/>
    <property type="match status" value="1"/>
</dbReference>
<evidence type="ECO:0000256" key="2">
    <source>
        <dbReference type="ARBA" id="ARBA00023015"/>
    </source>
</evidence>
<dbReference type="InterPro" id="IPR014327">
    <property type="entry name" value="RNA_pol_sigma70_bacteroid"/>
</dbReference>
<dbReference type="SUPFAM" id="SSF88946">
    <property type="entry name" value="Sigma2 domain of RNA polymerase sigma factors"/>
    <property type="match status" value="1"/>
</dbReference>
<proteinExistence type="inferred from homology"/>
<feature type="domain" description="RNA polymerase sigma-70 region 2" evidence="5">
    <location>
        <begin position="25"/>
        <end position="90"/>
    </location>
</feature>
<evidence type="ECO:0000256" key="3">
    <source>
        <dbReference type="ARBA" id="ARBA00023082"/>
    </source>
</evidence>
<dbReference type="EMBL" id="JBHMEZ010000001">
    <property type="protein sequence ID" value="MFB9051789.1"/>
    <property type="molecule type" value="Genomic_DNA"/>
</dbReference>
<dbReference type="PANTHER" id="PTHR43133">
    <property type="entry name" value="RNA POLYMERASE ECF-TYPE SIGMA FACTO"/>
    <property type="match status" value="1"/>
</dbReference>
<comment type="caution">
    <text evidence="7">The sequence shown here is derived from an EMBL/GenBank/DDBJ whole genome shotgun (WGS) entry which is preliminary data.</text>
</comment>
<keyword evidence="4" id="KW-0804">Transcription</keyword>
<evidence type="ECO:0000256" key="1">
    <source>
        <dbReference type="ARBA" id="ARBA00010641"/>
    </source>
</evidence>
<dbReference type="InterPro" id="IPR013325">
    <property type="entry name" value="RNA_pol_sigma_r2"/>
</dbReference>
<dbReference type="NCBIfam" id="TIGR02937">
    <property type="entry name" value="sigma70-ECF"/>
    <property type="match status" value="1"/>
</dbReference>
<dbReference type="Proteomes" id="UP001589605">
    <property type="component" value="Unassembled WGS sequence"/>
</dbReference>
<dbReference type="InterPro" id="IPR039425">
    <property type="entry name" value="RNA_pol_sigma-70-like"/>
</dbReference>
<name>A0ABV5EX85_9FLAO</name>
<evidence type="ECO:0000259" key="5">
    <source>
        <dbReference type="Pfam" id="PF04542"/>
    </source>
</evidence>
<gene>
    <name evidence="7" type="ORF">ACFFVB_01745</name>
</gene>
<organism evidence="7 8">
    <name type="scientific">Formosa undariae</name>
    <dbReference type="NCBI Taxonomy" id="1325436"/>
    <lineage>
        <taxon>Bacteria</taxon>
        <taxon>Pseudomonadati</taxon>
        <taxon>Bacteroidota</taxon>
        <taxon>Flavobacteriia</taxon>
        <taxon>Flavobacteriales</taxon>
        <taxon>Flavobacteriaceae</taxon>
        <taxon>Formosa</taxon>
    </lineage>
</organism>